<evidence type="ECO:0000259" key="3">
    <source>
        <dbReference type="PROSITE" id="PS01180"/>
    </source>
</evidence>
<comment type="caution">
    <text evidence="4">The sequence shown here is derived from an EMBL/GenBank/DDBJ whole genome shotgun (WGS) entry which is preliminary data.</text>
</comment>
<protein>
    <submittedName>
        <fullName evidence="4">Tolloid-like protein 1</fullName>
    </submittedName>
</protein>
<keyword evidence="5" id="KW-1185">Reference proteome</keyword>
<comment type="caution">
    <text evidence="2">Lacks conserved residue(s) required for the propagation of feature annotation.</text>
</comment>
<evidence type="ECO:0000313" key="5">
    <source>
        <dbReference type="Proteomes" id="UP000762676"/>
    </source>
</evidence>
<dbReference type="CDD" id="cd00041">
    <property type="entry name" value="CUB"/>
    <property type="match status" value="1"/>
</dbReference>
<reference evidence="4 5" key="1">
    <citation type="journal article" date="2021" name="Elife">
        <title>Chloroplast acquisition without the gene transfer in kleptoplastic sea slugs, Plakobranchus ocellatus.</title>
        <authorList>
            <person name="Maeda T."/>
            <person name="Takahashi S."/>
            <person name="Yoshida T."/>
            <person name="Shimamura S."/>
            <person name="Takaki Y."/>
            <person name="Nagai Y."/>
            <person name="Toyoda A."/>
            <person name="Suzuki Y."/>
            <person name="Arimoto A."/>
            <person name="Ishii H."/>
            <person name="Satoh N."/>
            <person name="Nishiyama T."/>
            <person name="Hasebe M."/>
            <person name="Maruyama T."/>
            <person name="Minagawa J."/>
            <person name="Obokata J."/>
            <person name="Shigenobu S."/>
        </authorList>
    </citation>
    <scope>NUCLEOTIDE SEQUENCE [LARGE SCALE GENOMIC DNA]</scope>
</reference>
<accession>A0AAV4FIM4</accession>
<organism evidence="4 5">
    <name type="scientific">Elysia marginata</name>
    <dbReference type="NCBI Taxonomy" id="1093978"/>
    <lineage>
        <taxon>Eukaryota</taxon>
        <taxon>Metazoa</taxon>
        <taxon>Spiralia</taxon>
        <taxon>Lophotrochozoa</taxon>
        <taxon>Mollusca</taxon>
        <taxon>Gastropoda</taxon>
        <taxon>Heterobranchia</taxon>
        <taxon>Euthyneura</taxon>
        <taxon>Panpulmonata</taxon>
        <taxon>Sacoglossa</taxon>
        <taxon>Placobranchoidea</taxon>
        <taxon>Plakobranchidae</taxon>
        <taxon>Elysia</taxon>
    </lineage>
</organism>
<dbReference type="SUPFAM" id="SSF49854">
    <property type="entry name" value="Spermadhesin, CUB domain"/>
    <property type="match status" value="1"/>
</dbReference>
<gene>
    <name evidence="4" type="ORF">ElyMa_003834700</name>
</gene>
<evidence type="ECO:0000313" key="4">
    <source>
        <dbReference type="EMBL" id="GFR72231.1"/>
    </source>
</evidence>
<keyword evidence="1" id="KW-1015">Disulfide bond</keyword>
<evidence type="ECO:0000256" key="1">
    <source>
        <dbReference type="ARBA" id="ARBA00023157"/>
    </source>
</evidence>
<dbReference type="PROSITE" id="PS01180">
    <property type="entry name" value="CUB"/>
    <property type="match status" value="1"/>
</dbReference>
<proteinExistence type="predicted"/>
<evidence type="ECO:0000256" key="2">
    <source>
        <dbReference type="PROSITE-ProRule" id="PRU00059"/>
    </source>
</evidence>
<feature type="domain" description="CUB" evidence="3">
    <location>
        <begin position="1"/>
        <end position="55"/>
    </location>
</feature>
<name>A0AAV4FIM4_9GAST</name>
<dbReference type="EMBL" id="BMAT01007823">
    <property type="protein sequence ID" value="GFR72231.1"/>
    <property type="molecule type" value="Genomic_DNA"/>
</dbReference>
<dbReference type="Gene3D" id="2.60.120.290">
    <property type="entry name" value="Spermadhesin, CUB domain"/>
    <property type="match status" value="1"/>
</dbReference>
<sequence>MEIYDGENSSSPLLYKLCGRKTPEFVSSSSNVLFTQYVAPSTIAKQGYKFHAVEYQVVERRDIDQQNGTLICKVHHLDYSYCKWNLKVGLGGLDSSVGSGFAPWPRGRGFETQPSTVRAPTGWVGVSIM</sequence>
<dbReference type="InterPro" id="IPR035914">
    <property type="entry name" value="Sperma_CUB_dom_sf"/>
</dbReference>
<dbReference type="Proteomes" id="UP000762676">
    <property type="component" value="Unassembled WGS sequence"/>
</dbReference>
<dbReference type="InterPro" id="IPR000859">
    <property type="entry name" value="CUB_dom"/>
</dbReference>
<dbReference type="Pfam" id="PF00431">
    <property type="entry name" value="CUB"/>
    <property type="match status" value="1"/>
</dbReference>
<dbReference type="AlphaFoldDB" id="A0AAV4FIM4"/>